<feature type="chain" id="PRO_5047239488" description="Secreted protein" evidence="1">
    <location>
        <begin position="36"/>
        <end position="244"/>
    </location>
</feature>
<comment type="caution">
    <text evidence="2">The sequence shown here is derived from an EMBL/GenBank/DDBJ whole genome shotgun (WGS) entry which is preliminary data.</text>
</comment>
<dbReference type="RefSeq" id="WP_344982203.1">
    <property type="nucleotide sequence ID" value="NZ_BAAAVI010000127.1"/>
</dbReference>
<protein>
    <recommendedName>
        <fullName evidence="4">Secreted protein</fullName>
    </recommendedName>
</protein>
<proteinExistence type="predicted"/>
<evidence type="ECO:0000313" key="2">
    <source>
        <dbReference type="EMBL" id="GAA2913904.1"/>
    </source>
</evidence>
<evidence type="ECO:0000313" key="3">
    <source>
        <dbReference type="Proteomes" id="UP001500831"/>
    </source>
</evidence>
<keyword evidence="1" id="KW-0732">Signal</keyword>
<reference evidence="2 3" key="1">
    <citation type="journal article" date="2019" name="Int. J. Syst. Evol. Microbiol.">
        <title>The Global Catalogue of Microorganisms (GCM) 10K type strain sequencing project: providing services to taxonomists for standard genome sequencing and annotation.</title>
        <authorList>
            <consortium name="The Broad Institute Genomics Platform"/>
            <consortium name="The Broad Institute Genome Sequencing Center for Infectious Disease"/>
            <person name="Wu L."/>
            <person name="Ma J."/>
        </authorList>
    </citation>
    <scope>NUCLEOTIDE SEQUENCE [LARGE SCALE GENOMIC DNA]</scope>
    <source>
        <strain evidence="2 3">JCM 6242</strain>
    </source>
</reference>
<name>A0ABN3WH87_9ACTN</name>
<gene>
    <name evidence="2" type="ORF">GCM10010517_80450</name>
</gene>
<feature type="signal peptide" evidence="1">
    <location>
        <begin position="1"/>
        <end position="35"/>
    </location>
</feature>
<evidence type="ECO:0000256" key="1">
    <source>
        <dbReference type="SAM" id="SignalP"/>
    </source>
</evidence>
<dbReference type="Proteomes" id="UP001500831">
    <property type="component" value="Unassembled WGS sequence"/>
</dbReference>
<evidence type="ECO:0008006" key="4">
    <source>
        <dbReference type="Google" id="ProtNLM"/>
    </source>
</evidence>
<sequence>MNEVPGRRLRSWLTPAVASALALLCAVVAGVSASAAGTELIRGPTAAELDRAAVGEVARRWRAWPAGKIFPETVRYAAEQGGEERARRVGISPETRCDRAVDAGLRTVLRRSGCLGVLRATYLDALQGIVVTVGVVAFADEVGAAGAKTALSRTGRPSPGLRALAFPGTVSERFTSRGRQAGLVRQAGPYVVMATAGQIDGRPAGAVGEQRPTLFAFTGDIADRVLAGLSTPVHPDCRSGEWRC</sequence>
<accession>A0ABN3WH87</accession>
<dbReference type="EMBL" id="BAAAVI010000127">
    <property type="protein sequence ID" value="GAA2913904.1"/>
    <property type="molecule type" value="Genomic_DNA"/>
</dbReference>
<organism evidence="2 3">
    <name type="scientific">Streptosporangium fragile</name>
    <dbReference type="NCBI Taxonomy" id="46186"/>
    <lineage>
        <taxon>Bacteria</taxon>
        <taxon>Bacillati</taxon>
        <taxon>Actinomycetota</taxon>
        <taxon>Actinomycetes</taxon>
        <taxon>Streptosporangiales</taxon>
        <taxon>Streptosporangiaceae</taxon>
        <taxon>Streptosporangium</taxon>
    </lineage>
</organism>
<keyword evidence="3" id="KW-1185">Reference proteome</keyword>